<feature type="compositionally biased region" description="Basic and acidic residues" evidence="1">
    <location>
        <begin position="30"/>
        <end position="53"/>
    </location>
</feature>
<reference evidence="3" key="1">
    <citation type="submission" date="2011-12" db="EMBL/GenBank/DDBJ databases">
        <title>Complete genome sequence of Streptomyces cattleya strain DSM 46488.</title>
        <authorList>
            <person name="Ou H.-Y."/>
            <person name="Li P."/>
            <person name="Zhao C."/>
            <person name="O'Hagan D."/>
            <person name="Deng Z."/>
        </authorList>
    </citation>
    <scope>NUCLEOTIDE SEQUENCE [LARGE SCALE GENOMIC DNA]</scope>
    <source>
        <strain evidence="3">ATCC 35852 / DSM 46488 / JCM 4925 / NBRC 14057 / NRRL 8057</strain>
    </source>
</reference>
<protein>
    <submittedName>
        <fullName evidence="2">Uncharacterized protein</fullName>
    </submittedName>
</protein>
<name>G8WQ00_STREN</name>
<dbReference type="Proteomes" id="UP000007842">
    <property type="component" value="Chromosome"/>
</dbReference>
<accession>G8WQ00</accession>
<dbReference type="AlphaFoldDB" id="G8WQ00"/>
<keyword evidence="3" id="KW-1185">Reference proteome</keyword>
<evidence type="ECO:0000313" key="3">
    <source>
        <dbReference type="Proteomes" id="UP000007842"/>
    </source>
</evidence>
<feature type="compositionally biased region" description="Basic and acidic residues" evidence="1">
    <location>
        <begin position="9"/>
        <end position="18"/>
    </location>
</feature>
<organism evidence="2 3">
    <name type="scientific">Streptantibioticus cattleyicolor (strain ATCC 35852 / DSM 46488 / JCM 4925 / NBRC 14057 / NRRL 8057)</name>
    <name type="common">Streptomyces cattleya</name>
    <dbReference type="NCBI Taxonomy" id="1003195"/>
    <lineage>
        <taxon>Bacteria</taxon>
        <taxon>Bacillati</taxon>
        <taxon>Actinomycetota</taxon>
        <taxon>Actinomycetes</taxon>
        <taxon>Kitasatosporales</taxon>
        <taxon>Streptomycetaceae</taxon>
        <taxon>Streptantibioticus</taxon>
    </lineage>
</organism>
<dbReference type="HOGENOM" id="CLU_1271657_0_0_11"/>
<sequence length="217" mass="22399">MDLLAVDRGAGHRVDPEHAPGGVPALHPGGPDDGRGDPQRELPGHRHPGPRDGLLEVVDRQPVEGAGAAVVDRGGGAGLRVEVVVVALLGQEGPLVLDTRAAYRVAVHVLPRGVHRGLGVGVEDVAFGDLGDHPAARVGHVRQAVPDHHVASGLPQDPAGRGHVAAERLHDADLRHGDGLHPGVVEQGGVPRLQDHHLVLAGRDAGQPGEGVPAQQR</sequence>
<feature type="region of interest" description="Disordered" evidence="1">
    <location>
        <begin position="1"/>
        <end position="53"/>
    </location>
</feature>
<evidence type="ECO:0000256" key="1">
    <source>
        <dbReference type="SAM" id="MobiDB-lite"/>
    </source>
</evidence>
<gene>
    <name evidence="2" type="ordered locus">SCATT_11290</name>
</gene>
<dbReference type="KEGG" id="scy:SCATT_11290"/>
<dbReference type="STRING" id="1003195.SCATT_11290"/>
<dbReference type="EMBL" id="CP003219">
    <property type="protein sequence ID" value="AEW93500.1"/>
    <property type="molecule type" value="Genomic_DNA"/>
</dbReference>
<proteinExistence type="predicted"/>
<evidence type="ECO:0000313" key="2">
    <source>
        <dbReference type="EMBL" id="AEW93500.1"/>
    </source>
</evidence>